<gene>
    <name evidence="10" type="ORF">BXT89_13415</name>
</gene>
<dbReference type="InterPro" id="IPR020846">
    <property type="entry name" value="MFS_dom"/>
</dbReference>
<dbReference type="Proteomes" id="UP000242847">
    <property type="component" value="Unassembled WGS sequence"/>
</dbReference>
<feature type="transmembrane region" description="Helical" evidence="8">
    <location>
        <begin position="16"/>
        <end position="36"/>
    </location>
</feature>
<dbReference type="SUPFAM" id="SSF103473">
    <property type="entry name" value="MFS general substrate transporter"/>
    <property type="match status" value="1"/>
</dbReference>
<dbReference type="RefSeq" id="WP_083728186.1">
    <property type="nucleotide sequence ID" value="NZ_FOUD01000015.1"/>
</dbReference>
<feature type="domain" description="Major facilitator superfamily (MFS) profile" evidence="9">
    <location>
        <begin position="1"/>
        <end position="386"/>
    </location>
</feature>
<dbReference type="Gene3D" id="1.20.1250.20">
    <property type="entry name" value="MFS general substrate transporter like domains"/>
    <property type="match status" value="2"/>
</dbReference>
<reference evidence="10 11" key="1">
    <citation type="submission" date="2017-01" db="EMBL/GenBank/DDBJ databases">
        <title>Draft genome sequence of Pseudomonas pachastrellae type strain CCUG 46540T from a deep sea.</title>
        <authorList>
            <person name="Gomila M."/>
            <person name="Mulet M."/>
            <person name="Lalucat J."/>
            <person name="Garcia-Valdes E."/>
        </authorList>
    </citation>
    <scope>NUCLEOTIDE SEQUENCE [LARGE SCALE GENOMIC DNA]</scope>
    <source>
        <strain evidence="10 11">CCUG 46540</strain>
    </source>
</reference>
<keyword evidence="7 8" id="KW-0472">Membrane</keyword>
<dbReference type="AlphaFoldDB" id="A0A1S8DEQ6"/>
<keyword evidence="2" id="KW-0813">Transport</keyword>
<feature type="transmembrane region" description="Helical" evidence="8">
    <location>
        <begin position="162"/>
        <end position="182"/>
    </location>
</feature>
<evidence type="ECO:0000259" key="9">
    <source>
        <dbReference type="PROSITE" id="PS50850"/>
    </source>
</evidence>
<feature type="transmembrane region" description="Helical" evidence="8">
    <location>
        <begin position="333"/>
        <end position="356"/>
    </location>
</feature>
<keyword evidence="3" id="KW-1003">Cell membrane</keyword>
<comment type="subcellular location">
    <subcellularLocation>
        <location evidence="1">Cell inner membrane</location>
        <topology evidence="1">Multi-pass membrane protein</topology>
    </subcellularLocation>
</comment>
<dbReference type="PROSITE" id="PS50850">
    <property type="entry name" value="MFS"/>
    <property type="match status" value="1"/>
</dbReference>
<accession>A0A1S8DEQ6</accession>
<name>A0A1S8DEQ6_9GAMM</name>
<evidence type="ECO:0000256" key="3">
    <source>
        <dbReference type="ARBA" id="ARBA00022475"/>
    </source>
</evidence>
<evidence type="ECO:0000313" key="10">
    <source>
        <dbReference type="EMBL" id="ONM43339.1"/>
    </source>
</evidence>
<sequence>MSTVAGSPLPYWRLSGFYFAYFALLGGVAPFLSLYFESLGFSPARIGELVAIPMLMRCIAPNLWGWLGDATGQRLLIVRVGALLTALCFAGIFWRQDYWWLAAIMALHSFFWHAVLPQFEAITLAHLGSQSARYSQLRLWGSVGFILTVVLLGLLLQRAGMAVYPMAMFGIMLLIAVCSSLVPQPPRQPASAAVAGDGFLRRLRQPGVPAFFVAVALMQLSHGPYYTFLSIHLEALGYGRGLIGLLWALGVLAEIVLFMFMHRLLAWISLRQLLVVSFALAALRWLLLGTLAEEMLVLLFAQLLHAATFGAFHVASIHLVQQRFGERYQGQGQALYATLAGIGGALGALCSGYAWAGMGPTLTFAAAALAAFVGMLLLLLRLHDQSSKGAG</sequence>
<feature type="transmembrane region" description="Helical" evidence="8">
    <location>
        <begin position="241"/>
        <end position="261"/>
    </location>
</feature>
<dbReference type="InterPro" id="IPR036259">
    <property type="entry name" value="MFS_trans_sf"/>
</dbReference>
<dbReference type="GO" id="GO:0030395">
    <property type="term" value="F:lactose binding"/>
    <property type="evidence" value="ECO:0007669"/>
    <property type="project" value="TreeGrafter"/>
</dbReference>
<dbReference type="PANTHER" id="PTHR23522:SF10">
    <property type="entry name" value="3-PHENYLPROPIONIC ACID TRANSPORTER-RELATED"/>
    <property type="match status" value="1"/>
</dbReference>
<feature type="transmembrane region" description="Helical" evidence="8">
    <location>
        <begin position="298"/>
        <end position="321"/>
    </location>
</feature>
<dbReference type="InterPro" id="IPR026032">
    <property type="entry name" value="HcaT-like"/>
</dbReference>
<evidence type="ECO:0000256" key="2">
    <source>
        <dbReference type="ARBA" id="ARBA00022448"/>
    </source>
</evidence>
<evidence type="ECO:0000256" key="1">
    <source>
        <dbReference type="ARBA" id="ARBA00004429"/>
    </source>
</evidence>
<dbReference type="CDD" id="cd17335">
    <property type="entry name" value="MFS_MFSD6"/>
    <property type="match status" value="1"/>
</dbReference>
<dbReference type="OrthoDB" id="9150135at2"/>
<dbReference type="Pfam" id="PF12832">
    <property type="entry name" value="MFS_1_like"/>
    <property type="match status" value="1"/>
</dbReference>
<evidence type="ECO:0000256" key="6">
    <source>
        <dbReference type="ARBA" id="ARBA00022989"/>
    </source>
</evidence>
<evidence type="ECO:0000256" key="8">
    <source>
        <dbReference type="SAM" id="Phobius"/>
    </source>
</evidence>
<feature type="transmembrane region" description="Helical" evidence="8">
    <location>
        <begin position="273"/>
        <end position="292"/>
    </location>
</feature>
<dbReference type="PIRSF" id="PIRSF004925">
    <property type="entry name" value="HcaT"/>
    <property type="match status" value="1"/>
</dbReference>
<feature type="transmembrane region" description="Helical" evidence="8">
    <location>
        <begin position="76"/>
        <end position="93"/>
    </location>
</feature>
<feature type="transmembrane region" description="Helical" evidence="8">
    <location>
        <begin position="99"/>
        <end position="116"/>
    </location>
</feature>
<evidence type="ECO:0000256" key="7">
    <source>
        <dbReference type="ARBA" id="ARBA00023136"/>
    </source>
</evidence>
<dbReference type="EMBL" id="MUBC01000030">
    <property type="protein sequence ID" value="ONM43339.1"/>
    <property type="molecule type" value="Genomic_DNA"/>
</dbReference>
<dbReference type="NCBIfam" id="NF037955">
    <property type="entry name" value="mfs"/>
    <property type="match status" value="1"/>
</dbReference>
<protein>
    <submittedName>
        <fullName evidence="10">MFS transporter</fullName>
    </submittedName>
</protein>
<dbReference type="GO" id="GO:0015528">
    <property type="term" value="F:lactose:proton symporter activity"/>
    <property type="evidence" value="ECO:0007669"/>
    <property type="project" value="TreeGrafter"/>
</dbReference>
<dbReference type="PANTHER" id="PTHR23522">
    <property type="entry name" value="BLL5896 PROTEIN"/>
    <property type="match status" value="1"/>
</dbReference>
<keyword evidence="4" id="KW-0997">Cell inner membrane</keyword>
<dbReference type="InterPro" id="IPR024989">
    <property type="entry name" value="MFS_assoc_dom"/>
</dbReference>
<dbReference type="GO" id="GO:0005886">
    <property type="term" value="C:plasma membrane"/>
    <property type="evidence" value="ECO:0007669"/>
    <property type="project" value="UniProtKB-SubCell"/>
</dbReference>
<proteinExistence type="predicted"/>
<feature type="transmembrane region" description="Helical" evidence="8">
    <location>
        <begin position="137"/>
        <end position="156"/>
    </location>
</feature>
<comment type="caution">
    <text evidence="10">The sequence shown here is derived from an EMBL/GenBank/DDBJ whole genome shotgun (WGS) entry which is preliminary data.</text>
</comment>
<evidence type="ECO:0000313" key="11">
    <source>
        <dbReference type="Proteomes" id="UP000242847"/>
    </source>
</evidence>
<dbReference type="STRING" id="254161.SAMN05216256_11514"/>
<evidence type="ECO:0000256" key="4">
    <source>
        <dbReference type="ARBA" id="ARBA00022519"/>
    </source>
</evidence>
<evidence type="ECO:0000256" key="5">
    <source>
        <dbReference type="ARBA" id="ARBA00022692"/>
    </source>
</evidence>
<keyword evidence="6 8" id="KW-1133">Transmembrane helix</keyword>
<keyword evidence="11" id="KW-1185">Reference proteome</keyword>
<organism evidence="10 11">
    <name type="scientific">Halopseudomonas pachastrellae</name>
    <dbReference type="NCBI Taxonomy" id="254161"/>
    <lineage>
        <taxon>Bacteria</taxon>
        <taxon>Pseudomonadati</taxon>
        <taxon>Pseudomonadota</taxon>
        <taxon>Gammaproteobacteria</taxon>
        <taxon>Pseudomonadales</taxon>
        <taxon>Pseudomonadaceae</taxon>
        <taxon>Halopseudomonas</taxon>
    </lineage>
</organism>
<feature type="transmembrane region" description="Helical" evidence="8">
    <location>
        <begin position="362"/>
        <end position="380"/>
    </location>
</feature>
<keyword evidence="5 8" id="KW-0812">Transmembrane</keyword>